<keyword evidence="2" id="KW-1185">Reference proteome</keyword>
<proteinExistence type="predicted"/>
<comment type="caution">
    <text evidence="1">The sequence shown here is derived from an EMBL/GenBank/DDBJ whole genome shotgun (WGS) entry which is preliminary data.</text>
</comment>
<dbReference type="EMBL" id="JBCEZU010000023">
    <property type="protein sequence ID" value="KAK9539207.1"/>
    <property type="molecule type" value="Genomic_DNA"/>
</dbReference>
<organism evidence="1 2">
    <name type="scientific">Zoarces viviparus</name>
    <name type="common">Viviparous eelpout</name>
    <name type="synonym">Blennius viviparus</name>
    <dbReference type="NCBI Taxonomy" id="48416"/>
    <lineage>
        <taxon>Eukaryota</taxon>
        <taxon>Metazoa</taxon>
        <taxon>Chordata</taxon>
        <taxon>Craniata</taxon>
        <taxon>Vertebrata</taxon>
        <taxon>Euteleostomi</taxon>
        <taxon>Actinopterygii</taxon>
        <taxon>Neopterygii</taxon>
        <taxon>Teleostei</taxon>
        <taxon>Neoteleostei</taxon>
        <taxon>Acanthomorphata</taxon>
        <taxon>Eupercaria</taxon>
        <taxon>Perciformes</taxon>
        <taxon>Cottioidei</taxon>
        <taxon>Zoarcales</taxon>
        <taxon>Zoarcidae</taxon>
        <taxon>Zoarcinae</taxon>
        <taxon>Zoarces</taxon>
    </lineage>
</organism>
<accession>A0AAW1FW80</accession>
<reference evidence="1 2" key="1">
    <citation type="journal article" date="2024" name="Genome Biol. Evol.">
        <title>Chromosome-level genome assembly of the viviparous eelpout Zoarces viviparus.</title>
        <authorList>
            <person name="Fuhrmann N."/>
            <person name="Brasseur M.V."/>
            <person name="Bakowski C.E."/>
            <person name="Podsiadlowski L."/>
            <person name="Prost S."/>
            <person name="Krehenwinkel H."/>
            <person name="Mayer C."/>
        </authorList>
    </citation>
    <scope>NUCLEOTIDE SEQUENCE [LARGE SCALE GENOMIC DNA]</scope>
    <source>
        <strain evidence="1">NO-MEL_2022_Ind0_liver</strain>
    </source>
</reference>
<sequence>MADICTAHGHLRWFIYPRPPDQASDLPAFVRLEGAPYYTTQFLTFHISSHFQLPVSLYHSTRPDPVQANYSQFQRSGKRNRPASVTLTYGRLHLDEAVYMWVYQSTATERCGVVVKEALTAASVIVYVPSQQMD</sequence>
<protein>
    <submittedName>
        <fullName evidence="1">Uncharacterized protein</fullName>
    </submittedName>
</protein>
<name>A0AAW1FW80_ZOAVI</name>
<gene>
    <name evidence="1" type="ORF">VZT92_004327</name>
</gene>
<evidence type="ECO:0000313" key="2">
    <source>
        <dbReference type="Proteomes" id="UP001488805"/>
    </source>
</evidence>
<dbReference type="AlphaFoldDB" id="A0AAW1FW80"/>
<dbReference type="Proteomes" id="UP001488805">
    <property type="component" value="Unassembled WGS sequence"/>
</dbReference>
<evidence type="ECO:0000313" key="1">
    <source>
        <dbReference type="EMBL" id="KAK9539207.1"/>
    </source>
</evidence>